<dbReference type="PANTHER" id="PTHR43194">
    <property type="entry name" value="HYDROLASE ALPHA/BETA FOLD FAMILY"/>
    <property type="match status" value="1"/>
</dbReference>
<dbReference type="InterPro" id="IPR000639">
    <property type="entry name" value="Epox_hydrolase-like"/>
</dbReference>
<comment type="caution">
    <text evidence="2">The sequence shown here is derived from an EMBL/GenBank/DDBJ whole genome shotgun (WGS) entry which is preliminary data.</text>
</comment>
<protein>
    <submittedName>
        <fullName evidence="2">Alpha/beta hydrolase</fullName>
    </submittedName>
</protein>
<gene>
    <name evidence="2" type="ORF">P3W55_14835</name>
</gene>
<accession>A0AAW6P5Z3</accession>
<dbReference type="Proteomes" id="UP001220662">
    <property type="component" value="Unassembled WGS sequence"/>
</dbReference>
<sequence>MSLHSTRISGHGGLSLSADIGGDAAHQPVILLHGGGQTRHSWGKAARDLVGRGFRVLNLDLRGHGDSDWDSDGDYSLDAFIDDLRLVIGGLERPPALVGASLGGATSLLAVGESLAPLASALVLVDVVPRMSAAGIKHIGEFMGSNLGGFASLEEAADSVARYLPGRPRPSNPAGLMKNLRLKGDGRLYWHWDPAFQSSRKQTQSELNERMEAAARKVTIPTLLVRGKQSDVVTREGAAHLLELIPHAEYLDIEGAGHMVAGDRNDQFNDAVEGFLQRHLQAA</sequence>
<dbReference type="InterPro" id="IPR029058">
    <property type="entry name" value="AB_hydrolase_fold"/>
</dbReference>
<dbReference type="SUPFAM" id="SSF53474">
    <property type="entry name" value="alpha/beta-Hydrolases"/>
    <property type="match status" value="1"/>
</dbReference>
<name>A0AAW6P5Z3_9PSED</name>
<dbReference type="GO" id="GO:0016787">
    <property type="term" value="F:hydrolase activity"/>
    <property type="evidence" value="ECO:0007669"/>
    <property type="project" value="UniProtKB-KW"/>
</dbReference>
<dbReference type="Pfam" id="PF12697">
    <property type="entry name" value="Abhydrolase_6"/>
    <property type="match status" value="1"/>
</dbReference>
<evidence type="ECO:0000259" key="1">
    <source>
        <dbReference type="Pfam" id="PF12697"/>
    </source>
</evidence>
<reference evidence="2" key="1">
    <citation type="submission" date="2023-03" db="EMBL/GenBank/DDBJ databases">
        <title>Draft assemblies of triclosan tolerant bacteria isolated from returned activated sludge.</title>
        <authorList>
            <person name="Van Hamelsveld S."/>
        </authorList>
    </citation>
    <scope>NUCLEOTIDE SEQUENCE</scope>
    <source>
        <strain evidence="2">GW210015_S63</strain>
    </source>
</reference>
<dbReference type="RefSeq" id="WP_276214839.1">
    <property type="nucleotide sequence ID" value="NZ_JARJLR010000246.1"/>
</dbReference>
<dbReference type="EMBL" id="JARJLR010000246">
    <property type="protein sequence ID" value="MDF3842985.1"/>
    <property type="molecule type" value="Genomic_DNA"/>
</dbReference>
<evidence type="ECO:0000313" key="3">
    <source>
        <dbReference type="Proteomes" id="UP001220662"/>
    </source>
</evidence>
<proteinExistence type="predicted"/>
<dbReference type="AlphaFoldDB" id="A0AAW6P5Z3"/>
<dbReference type="PANTHER" id="PTHR43194:SF2">
    <property type="entry name" value="PEROXISOMAL MEMBRANE PROTEIN LPX1"/>
    <property type="match status" value="1"/>
</dbReference>
<dbReference type="InterPro" id="IPR000073">
    <property type="entry name" value="AB_hydrolase_1"/>
</dbReference>
<dbReference type="InterPro" id="IPR050228">
    <property type="entry name" value="Carboxylesterase_BioH"/>
</dbReference>
<dbReference type="PRINTS" id="PR00412">
    <property type="entry name" value="EPOXHYDRLASE"/>
</dbReference>
<keyword evidence="2" id="KW-0378">Hydrolase</keyword>
<dbReference type="PRINTS" id="PR00111">
    <property type="entry name" value="ABHYDROLASE"/>
</dbReference>
<dbReference type="Gene3D" id="3.40.50.1820">
    <property type="entry name" value="alpha/beta hydrolase"/>
    <property type="match status" value="1"/>
</dbReference>
<evidence type="ECO:0000313" key="2">
    <source>
        <dbReference type="EMBL" id="MDF3842985.1"/>
    </source>
</evidence>
<feature type="domain" description="AB hydrolase-1" evidence="1">
    <location>
        <begin position="29"/>
        <end position="271"/>
    </location>
</feature>
<organism evidence="2 3">
    <name type="scientific">Pseudomonas citronellolis</name>
    <dbReference type="NCBI Taxonomy" id="53408"/>
    <lineage>
        <taxon>Bacteria</taxon>
        <taxon>Pseudomonadati</taxon>
        <taxon>Pseudomonadota</taxon>
        <taxon>Gammaproteobacteria</taxon>
        <taxon>Pseudomonadales</taxon>
        <taxon>Pseudomonadaceae</taxon>
        <taxon>Pseudomonas</taxon>
    </lineage>
</organism>